<keyword evidence="1" id="KW-0805">Transcription regulation</keyword>
<dbReference type="EMBL" id="JBHUCM010000066">
    <property type="protein sequence ID" value="MFD1546400.1"/>
    <property type="molecule type" value="Genomic_DNA"/>
</dbReference>
<accession>A0ABW4GV40</accession>
<sequence length="107" mass="11722">MLSAPRTRSAFIGVLTEAQHDPGLAEQLHRQWIGPRIDQFKHRLVKAQEQGQLPPGADLDVIMDLVYGPIFHRLMVHLPLPDEAYLRKVVGSVLPAGTAAIRASGPA</sequence>
<dbReference type="RefSeq" id="WP_308127357.1">
    <property type="nucleotide sequence ID" value="NZ_JAHKRM010000027.1"/>
</dbReference>
<organism evidence="4 5">
    <name type="scientific">Nonomuraea guangzhouensis</name>
    <dbReference type="NCBI Taxonomy" id="1291555"/>
    <lineage>
        <taxon>Bacteria</taxon>
        <taxon>Bacillati</taxon>
        <taxon>Actinomycetota</taxon>
        <taxon>Actinomycetes</taxon>
        <taxon>Streptosporangiales</taxon>
        <taxon>Streptosporangiaceae</taxon>
        <taxon>Nonomuraea</taxon>
    </lineage>
</organism>
<evidence type="ECO:0000313" key="4">
    <source>
        <dbReference type="EMBL" id="MFD1546400.1"/>
    </source>
</evidence>
<dbReference type="InterPro" id="IPR011075">
    <property type="entry name" value="TetR_C"/>
</dbReference>
<evidence type="ECO:0000313" key="5">
    <source>
        <dbReference type="Proteomes" id="UP001597097"/>
    </source>
</evidence>
<protein>
    <submittedName>
        <fullName evidence="4">TetR-like C-terminal domain-containing protein</fullName>
    </submittedName>
</protein>
<evidence type="ECO:0000256" key="1">
    <source>
        <dbReference type="ARBA" id="ARBA00023015"/>
    </source>
</evidence>
<feature type="domain" description="Tetracyclin repressor-like C-terminal" evidence="3">
    <location>
        <begin position="2"/>
        <end position="92"/>
    </location>
</feature>
<keyword evidence="5" id="KW-1185">Reference proteome</keyword>
<dbReference type="Gene3D" id="1.10.357.10">
    <property type="entry name" value="Tetracycline Repressor, domain 2"/>
    <property type="match status" value="1"/>
</dbReference>
<dbReference type="InterPro" id="IPR036271">
    <property type="entry name" value="Tet_transcr_reg_TetR-rel_C_sf"/>
</dbReference>
<evidence type="ECO:0000259" key="3">
    <source>
        <dbReference type="Pfam" id="PF16859"/>
    </source>
</evidence>
<dbReference type="Pfam" id="PF16859">
    <property type="entry name" value="TetR_C_11"/>
    <property type="match status" value="1"/>
</dbReference>
<reference evidence="5" key="1">
    <citation type="journal article" date="2019" name="Int. J. Syst. Evol. Microbiol.">
        <title>The Global Catalogue of Microorganisms (GCM) 10K type strain sequencing project: providing services to taxonomists for standard genome sequencing and annotation.</title>
        <authorList>
            <consortium name="The Broad Institute Genomics Platform"/>
            <consortium name="The Broad Institute Genome Sequencing Center for Infectious Disease"/>
            <person name="Wu L."/>
            <person name="Ma J."/>
        </authorList>
    </citation>
    <scope>NUCLEOTIDE SEQUENCE [LARGE SCALE GENOMIC DNA]</scope>
    <source>
        <strain evidence="5">CGMCC 1.15399</strain>
    </source>
</reference>
<keyword evidence="2" id="KW-0804">Transcription</keyword>
<name>A0ABW4GV40_9ACTN</name>
<evidence type="ECO:0000256" key="2">
    <source>
        <dbReference type="ARBA" id="ARBA00023163"/>
    </source>
</evidence>
<dbReference type="Proteomes" id="UP001597097">
    <property type="component" value="Unassembled WGS sequence"/>
</dbReference>
<gene>
    <name evidence="4" type="ORF">ACFSJ0_55855</name>
</gene>
<dbReference type="SUPFAM" id="SSF48498">
    <property type="entry name" value="Tetracyclin repressor-like, C-terminal domain"/>
    <property type="match status" value="1"/>
</dbReference>
<comment type="caution">
    <text evidence="4">The sequence shown here is derived from an EMBL/GenBank/DDBJ whole genome shotgun (WGS) entry which is preliminary data.</text>
</comment>
<proteinExistence type="predicted"/>